<sequence length="166" mass="18836">MEIVSLHLVQLFRALLANSDKASDSIPQLPQSSASRRSTSLVQDSFAVRLFCFVRFIADIVECTAFEILYIVFLIEKLAREDINSSSNKKGSLITPNNIGTLLVCSFVVALKYLRDHAPPTSWWTRTLRLPATVLPVSERTFLAHLDYRLSINNDDFQRLRVFFGV</sequence>
<organism evidence="1 2">
    <name type="scientific">Blattamonas nauphoetae</name>
    <dbReference type="NCBI Taxonomy" id="2049346"/>
    <lineage>
        <taxon>Eukaryota</taxon>
        <taxon>Metamonada</taxon>
        <taxon>Preaxostyla</taxon>
        <taxon>Oxymonadida</taxon>
        <taxon>Blattamonas</taxon>
    </lineage>
</organism>
<evidence type="ECO:0008006" key="3">
    <source>
        <dbReference type="Google" id="ProtNLM"/>
    </source>
</evidence>
<accession>A0ABQ9XGY5</accession>
<evidence type="ECO:0000313" key="2">
    <source>
        <dbReference type="Proteomes" id="UP001281761"/>
    </source>
</evidence>
<dbReference type="Gene3D" id="1.10.472.10">
    <property type="entry name" value="Cyclin-like"/>
    <property type="match status" value="1"/>
</dbReference>
<reference evidence="1 2" key="1">
    <citation type="journal article" date="2022" name="bioRxiv">
        <title>Genomics of Preaxostyla Flagellates Illuminates Evolutionary Transitions and the Path Towards Mitochondrial Loss.</title>
        <authorList>
            <person name="Novak L.V.F."/>
            <person name="Treitli S.C."/>
            <person name="Pyrih J."/>
            <person name="Halakuc P."/>
            <person name="Pipaliya S.V."/>
            <person name="Vacek V."/>
            <person name="Brzon O."/>
            <person name="Soukal P."/>
            <person name="Eme L."/>
            <person name="Dacks J.B."/>
            <person name="Karnkowska A."/>
            <person name="Elias M."/>
            <person name="Hampl V."/>
        </authorList>
    </citation>
    <scope>NUCLEOTIDE SEQUENCE [LARGE SCALE GENOMIC DNA]</scope>
    <source>
        <strain evidence="1">NAU3</strain>
        <tissue evidence="1">Gut</tissue>
    </source>
</reference>
<protein>
    <recommendedName>
        <fullName evidence="3">Cyclin N-terminal domain-containing protein</fullName>
    </recommendedName>
</protein>
<name>A0ABQ9XGY5_9EUKA</name>
<dbReference type="EMBL" id="JARBJD010000154">
    <property type="protein sequence ID" value="KAK2949556.1"/>
    <property type="molecule type" value="Genomic_DNA"/>
</dbReference>
<evidence type="ECO:0000313" key="1">
    <source>
        <dbReference type="EMBL" id="KAK2949556.1"/>
    </source>
</evidence>
<keyword evidence="2" id="KW-1185">Reference proteome</keyword>
<comment type="caution">
    <text evidence="1">The sequence shown here is derived from an EMBL/GenBank/DDBJ whole genome shotgun (WGS) entry which is preliminary data.</text>
</comment>
<gene>
    <name evidence="1" type="ORF">BLNAU_15538</name>
</gene>
<dbReference type="Proteomes" id="UP001281761">
    <property type="component" value="Unassembled WGS sequence"/>
</dbReference>
<proteinExistence type="predicted"/>